<evidence type="ECO:0000313" key="3">
    <source>
        <dbReference type="Proteomes" id="UP000015106"/>
    </source>
</evidence>
<dbReference type="Proteomes" id="UP000015106">
    <property type="component" value="Chromosome 7"/>
</dbReference>
<dbReference type="AlphaFoldDB" id="A0A8R7VC89"/>
<feature type="compositionally biased region" description="Pro residues" evidence="1">
    <location>
        <begin position="1"/>
        <end position="12"/>
    </location>
</feature>
<accession>A0A8R7VC89</accession>
<name>A0A8R7VC89_TRIUA</name>
<feature type="compositionally biased region" description="Low complexity" evidence="1">
    <location>
        <begin position="67"/>
        <end position="81"/>
    </location>
</feature>
<feature type="region of interest" description="Disordered" evidence="1">
    <location>
        <begin position="1"/>
        <end position="198"/>
    </location>
</feature>
<organism evidence="2 3">
    <name type="scientific">Triticum urartu</name>
    <name type="common">Red wild einkorn</name>
    <name type="synonym">Crithodium urartu</name>
    <dbReference type="NCBI Taxonomy" id="4572"/>
    <lineage>
        <taxon>Eukaryota</taxon>
        <taxon>Viridiplantae</taxon>
        <taxon>Streptophyta</taxon>
        <taxon>Embryophyta</taxon>
        <taxon>Tracheophyta</taxon>
        <taxon>Spermatophyta</taxon>
        <taxon>Magnoliopsida</taxon>
        <taxon>Liliopsida</taxon>
        <taxon>Poales</taxon>
        <taxon>Poaceae</taxon>
        <taxon>BOP clade</taxon>
        <taxon>Pooideae</taxon>
        <taxon>Triticodae</taxon>
        <taxon>Triticeae</taxon>
        <taxon>Triticinae</taxon>
        <taxon>Triticum</taxon>
    </lineage>
</organism>
<sequence length="225" mass="23250">MAAPPPSWPSPSPASSVSNSPSSGTPSTSSASTACSTYLAGSPGYETDSRSSTRGSGAAPRIRTRARSPSSSTTARAAAASGVSPGRIFSESGRAARRRSVPSESSWRVSTRSAPRRLRMRTVATWTARTTRAGGEEAAGSSVQSPQESSRKRLSRFLVPGADPQEASAGPGRRGRRYAASESSVGKASGRGGDGGRIWCPSSIWGRTSFFLLQMRIPPVGCVAG</sequence>
<proteinExistence type="predicted"/>
<dbReference type="EnsemblPlants" id="TuG1812G0700004391.01.T01">
    <property type="protein sequence ID" value="TuG1812G0700004391.01.T01.cds327231"/>
    <property type="gene ID" value="TuG1812G0700004391.01"/>
</dbReference>
<feature type="compositionally biased region" description="Low complexity" evidence="1">
    <location>
        <begin position="121"/>
        <end position="133"/>
    </location>
</feature>
<feature type="compositionally biased region" description="Low complexity" evidence="1">
    <location>
        <begin position="13"/>
        <end position="37"/>
    </location>
</feature>
<reference evidence="2" key="2">
    <citation type="submission" date="2018-03" db="EMBL/GenBank/DDBJ databases">
        <title>The Triticum urartu genome reveals the dynamic nature of wheat genome evolution.</title>
        <authorList>
            <person name="Ling H."/>
            <person name="Ma B."/>
            <person name="Shi X."/>
            <person name="Liu H."/>
            <person name="Dong L."/>
            <person name="Sun H."/>
            <person name="Cao Y."/>
            <person name="Gao Q."/>
            <person name="Zheng S."/>
            <person name="Li Y."/>
            <person name="Yu Y."/>
            <person name="Du H."/>
            <person name="Qi M."/>
            <person name="Li Y."/>
            <person name="Yu H."/>
            <person name="Cui Y."/>
            <person name="Wang N."/>
            <person name="Chen C."/>
            <person name="Wu H."/>
            <person name="Zhao Y."/>
            <person name="Zhang J."/>
            <person name="Li Y."/>
            <person name="Zhou W."/>
            <person name="Zhang B."/>
            <person name="Hu W."/>
            <person name="Eijk M."/>
            <person name="Tang J."/>
            <person name="Witsenboer H."/>
            <person name="Zhao S."/>
            <person name="Li Z."/>
            <person name="Zhang A."/>
            <person name="Wang D."/>
            <person name="Liang C."/>
        </authorList>
    </citation>
    <scope>NUCLEOTIDE SEQUENCE [LARGE SCALE GENOMIC DNA]</scope>
    <source>
        <strain evidence="2">cv. G1812</strain>
    </source>
</reference>
<dbReference type="Gramene" id="TuG1812G0700004391.01.T01">
    <property type="protein sequence ID" value="TuG1812G0700004391.01.T01.cds327231"/>
    <property type="gene ID" value="TuG1812G0700004391.01"/>
</dbReference>
<reference evidence="3" key="1">
    <citation type="journal article" date="2013" name="Nature">
        <title>Draft genome of the wheat A-genome progenitor Triticum urartu.</title>
        <authorList>
            <person name="Ling H.Q."/>
            <person name="Zhao S."/>
            <person name="Liu D."/>
            <person name="Wang J."/>
            <person name="Sun H."/>
            <person name="Zhang C."/>
            <person name="Fan H."/>
            <person name="Li D."/>
            <person name="Dong L."/>
            <person name="Tao Y."/>
            <person name="Gao C."/>
            <person name="Wu H."/>
            <person name="Li Y."/>
            <person name="Cui Y."/>
            <person name="Guo X."/>
            <person name="Zheng S."/>
            <person name="Wang B."/>
            <person name="Yu K."/>
            <person name="Liang Q."/>
            <person name="Yang W."/>
            <person name="Lou X."/>
            <person name="Chen J."/>
            <person name="Feng M."/>
            <person name="Jian J."/>
            <person name="Zhang X."/>
            <person name="Luo G."/>
            <person name="Jiang Y."/>
            <person name="Liu J."/>
            <person name="Wang Z."/>
            <person name="Sha Y."/>
            <person name="Zhang B."/>
            <person name="Wu H."/>
            <person name="Tang D."/>
            <person name="Shen Q."/>
            <person name="Xue P."/>
            <person name="Zou S."/>
            <person name="Wang X."/>
            <person name="Liu X."/>
            <person name="Wang F."/>
            <person name="Yang Y."/>
            <person name="An X."/>
            <person name="Dong Z."/>
            <person name="Zhang K."/>
            <person name="Zhang X."/>
            <person name="Luo M.C."/>
            <person name="Dvorak J."/>
            <person name="Tong Y."/>
            <person name="Wang J."/>
            <person name="Yang H."/>
            <person name="Li Z."/>
            <person name="Wang D."/>
            <person name="Zhang A."/>
            <person name="Wang J."/>
        </authorList>
    </citation>
    <scope>NUCLEOTIDE SEQUENCE</scope>
    <source>
        <strain evidence="3">cv. G1812</strain>
    </source>
</reference>
<keyword evidence="3" id="KW-1185">Reference proteome</keyword>
<feature type="compositionally biased region" description="Polar residues" evidence="1">
    <location>
        <begin position="102"/>
        <end position="113"/>
    </location>
</feature>
<evidence type="ECO:0000313" key="2">
    <source>
        <dbReference type="EnsemblPlants" id="TuG1812G0700004391.01.T01.cds327231"/>
    </source>
</evidence>
<protein>
    <submittedName>
        <fullName evidence="2">Uncharacterized protein</fullName>
    </submittedName>
</protein>
<reference evidence="2" key="3">
    <citation type="submission" date="2022-06" db="UniProtKB">
        <authorList>
            <consortium name="EnsemblPlants"/>
        </authorList>
    </citation>
    <scope>IDENTIFICATION</scope>
</reference>
<gene>
    <name evidence="2" type="primary">LOC125518902</name>
</gene>
<evidence type="ECO:0000256" key="1">
    <source>
        <dbReference type="SAM" id="MobiDB-lite"/>
    </source>
</evidence>